<dbReference type="EMBL" id="JAGDFM010000268">
    <property type="protein sequence ID" value="KAG7380957.1"/>
    <property type="molecule type" value="Genomic_DNA"/>
</dbReference>
<name>A0A8T1VI52_9STRA</name>
<sequence length="190" mass="22081">MSSSHDSFHVSSTETEHLAGVLGFQEAVQLIELVRSPTESLGTRTPPLTTESKIEYAAVSLKMRTHSKTKKRTLRNQVRELQATVNELQALVDEAATKVQQITEFVTLYVQQQHQQQQETTLEAERRQSFEKHEMEMGIGEQQRQLKMQIKREYEQYLHHQQLERIQLQLLQQQCLESQSPLPQQAEQTK</sequence>
<accession>A0A8T1VI52</accession>
<dbReference type="Proteomes" id="UP000694044">
    <property type="component" value="Unassembled WGS sequence"/>
</dbReference>
<comment type="caution">
    <text evidence="2">The sequence shown here is derived from an EMBL/GenBank/DDBJ whole genome shotgun (WGS) entry which is preliminary data.</text>
</comment>
<dbReference type="OrthoDB" id="129926at2759"/>
<feature type="coiled-coil region" evidence="1">
    <location>
        <begin position="71"/>
        <end position="98"/>
    </location>
</feature>
<keyword evidence="3" id="KW-1185">Reference proteome</keyword>
<proteinExistence type="predicted"/>
<evidence type="ECO:0000313" key="3">
    <source>
        <dbReference type="Proteomes" id="UP000694044"/>
    </source>
</evidence>
<gene>
    <name evidence="2" type="ORF">PHYPSEUDO_006595</name>
</gene>
<evidence type="ECO:0000256" key="1">
    <source>
        <dbReference type="SAM" id="Coils"/>
    </source>
</evidence>
<evidence type="ECO:0000313" key="2">
    <source>
        <dbReference type="EMBL" id="KAG7380957.1"/>
    </source>
</evidence>
<keyword evidence="1" id="KW-0175">Coiled coil</keyword>
<organism evidence="2 3">
    <name type="scientific">Phytophthora pseudosyringae</name>
    <dbReference type="NCBI Taxonomy" id="221518"/>
    <lineage>
        <taxon>Eukaryota</taxon>
        <taxon>Sar</taxon>
        <taxon>Stramenopiles</taxon>
        <taxon>Oomycota</taxon>
        <taxon>Peronosporomycetes</taxon>
        <taxon>Peronosporales</taxon>
        <taxon>Peronosporaceae</taxon>
        <taxon>Phytophthora</taxon>
    </lineage>
</organism>
<reference evidence="2" key="1">
    <citation type="submission" date="2021-02" db="EMBL/GenBank/DDBJ databases">
        <authorList>
            <person name="Palmer J.M."/>
        </authorList>
    </citation>
    <scope>NUCLEOTIDE SEQUENCE</scope>
    <source>
        <strain evidence="2">SCRP734</strain>
    </source>
</reference>
<dbReference type="AlphaFoldDB" id="A0A8T1VI52"/>
<protein>
    <submittedName>
        <fullName evidence="2">Uncharacterized protein</fullName>
    </submittedName>
</protein>